<keyword evidence="4 10" id="KW-0479">Metal-binding</keyword>
<dbReference type="EMBL" id="BLKM01007458">
    <property type="protein sequence ID" value="GFG30691.1"/>
    <property type="molecule type" value="Genomic_DNA"/>
</dbReference>
<dbReference type="OrthoDB" id="5817230at2759"/>
<dbReference type="AlphaFoldDB" id="A0A6L2PDY1"/>
<accession>A0A6L2PDY1</accession>
<evidence type="ECO:0000256" key="6">
    <source>
        <dbReference type="ARBA" id="ARBA00022842"/>
    </source>
</evidence>
<reference evidence="13" key="1">
    <citation type="submission" date="2020-01" db="EMBL/GenBank/DDBJ databases">
        <title>Draft genome sequence of the Termite Coptotermes fromosanus.</title>
        <authorList>
            <person name="Itakura S."/>
            <person name="Yosikawa Y."/>
            <person name="Umezawa K."/>
        </authorList>
    </citation>
    <scope>NUCLEOTIDE SEQUENCE [LARGE SCALE GENOMIC DNA]</scope>
</reference>
<dbReference type="PROSITE" id="PS51882">
    <property type="entry name" value="G_ALPHA"/>
    <property type="match status" value="1"/>
</dbReference>
<dbReference type="GO" id="GO:0001664">
    <property type="term" value="F:G protein-coupled receptor binding"/>
    <property type="evidence" value="ECO:0007669"/>
    <property type="project" value="TreeGrafter"/>
</dbReference>
<feature type="binding site" evidence="9">
    <location>
        <begin position="231"/>
        <end position="234"/>
    </location>
    <ligand>
        <name>GTP</name>
        <dbReference type="ChEBI" id="CHEBI:37565"/>
    </ligand>
</feature>
<sequence length="349" mass="40485">MGCFDSKDPVEREQKIVNQQLEKKLKTWNKDYMKAIKLLLLGAGESGKTTIIKQMKILHISGFSESDRQEKVVDIRQNIHESIYDLVTNMSALKPPVVFANDESEISASYICNLGPKEPSSYTQEYYDHVQTLWNDDGIKECYRRSNEFQLIDSAKYFLDRIKEVRNSEYRPSDQLFEGIHAILFLVASSDFDQTLREETGVNRLREAVNLFDDIWHSRFLRHAGVIVFLNKQDMLKEKIESGKSVASYFPEYNKYQMSSKDGDGSDEYIRTRCFIRDLFSDVTKKKPRSPEDRKSSILPGLVVMVADTENRQCYFHFTVATDTGNIKTVFEDVHSMILMRILTDWGLQ</sequence>
<dbReference type="InterPro" id="IPR011025">
    <property type="entry name" value="GproteinA_insert"/>
</dbReference>
<comment type="function">
    <text evidence="1">Guanine nucleotide-binding proteins (G proteins) are involved as modulators or transducers in various transmembrane signaling systems.</text>
</comment>
<evidence type="ECO:0000256" key="7">
    <source>
        <dbReference type="ARBA" id="ARBA00023134"/>
    </source>
</evidence>
<dbReference type="CDD" id="cd00066">
    <property type="entry name" value="G-alpha"/>
    <property type="match status" value="1"/>
</dbReference>
<dbReference type="InterPro" id="IPR001019">
    <property type="entry name" value="Gprotein_alpha_su"/>
</dbReference>
<keyword evidence="11" id="KW-1003">Cell membrane</keyword>
<evidence type="ECO:0000256" key="11">
    <source>
        <dbReference type="RuleBase" id="RU369121"/>
    </source>
</evidence>
<evidence type="ECO:0000256" key="5">
    <source>
        <dbReference type="ARBA" id="ARBA00022741"/>
    </source>
</evidence>
<dbReference type="InterPro" id="IPR000367">
    <property type="entry name" value="Gprotein_alpha_S"/>
</dbReference>
<keyword evidence="13" id="KW-1185">Reference proteome</keyword>
<keyword evidence="7 9" id="KW-0342">GTP-binding</keyword>
<dbReference type="Gene3D" id="1.10.400.10">
    <property type="entry name" value="GI Alpha 1, domain 2-like"/>
    <property type="match status" value="1"/>
</dbReference>
<dbReference type="PANTHER" id="PTHR10218">
    <property type="entry name" value="GTP-BINDING PROTEIN ALPHA SUBUNIT"/>
    <property type="match status" value="1"/>
</dbReference>
<dbReference type="GO" id="GO:0003924">
    <property type="term" value="F:GTPase activity"/>
    <property type="evidence" value="ECO:0007669"/>
    <property type="project" value="UniProtKB-UniRule"/>
</dbReference>
<dbReference type="SUPFAM" id="SSF47895">
    <property type="entry name" value="Transducin (alpha subunit), insertion domain"/>
    <property type="match status" value="1"/>
</dbReference>
<dbReference type="InParanoid" id="A0A6L2PDY1"/>
<comment type="similarity">
    <text evidence="2 11">Belongs to the G-alpha family. G(s) subfamily.</text>
</comment>
<dbReference type="PRINTS" id="PR00443">
    <property type="entry name" value="GPROTEINAS"/>
</dbReference>
<dbReference type="GO" id="GO:0005737">
    <property type="term" value="C:cytoplasm"/>
    <property type="evidence" value="ECO:0007669"/>
    <property type="project" value="TreeGrafter"/>
</dbReference>
<gene>
    <name evidence="12" type="ORF">Cfor_07468</name>
</gene>
<comment type="subunit">
    <text evidence="3 11">G proteins are composed of 3 units; alpha, beta and gamma. The alpha chain contains the guanine nucleotide binding site.</text>
</comment>
<evidence type="ECO:0000256" key="2">
    <source>
        <dbReference type="ARBA" id="ARBA00007172"/>
    </source>
</evidence>
<evidence type="ECO:0000313" key="13">
    <source>
        <dbReference type="Proteomes" id="UP000502823"/>
    </source>
</evidence>
<keyword evidence="11" id="KW-0472">Membrane</keyword>
<evidence type="ECO:0000256" key="10">
    <source>
        <dbReference type="PIRSR" id="PIRSR601019-2"/>
    </source>
</evidence>
<dbReference type="Gene3D" id="3.40.50.300">
    <property type="entry name" value="P-loop containing nucleotide triphosphate hydrolases"/>
    <property type="match status" value="2"/>
</dbReference>
<dbReference type="InterPro" id="IPR027417">
    <property type="entry name" value="P-loop_NTPase"/>
</dbReference>
<comment type="function">
    <text evidence="11">Guanine nucleotide-binding proteins (G proteins) function as transducers in numerous signaling pathways controlled by G protein-coupled receptors (GPCRs).</text>
</comment>
<comment type="subcellular location">
    <subcellularLocation>
        <location evidence="11">Cell membrane</location>
    </subcellularLocation>
</comment>
<dbReference type="Proteomes" id="UP000502823">
    <property type="component" value="Unassembled WGS sequence"/>
</dbReference>
<feature type="binding site" evidence="9">
    <location>
        <begin position="45"/>
        <end position="50"/>
    </location>
    <ligand>
        <name>GTP</name>
        <dbReference type="ChEBI" id="CHEBI:37565"/>
    </ligand>
</feature>
<dbReference type="GO" id="GO:0005525">
    <property type="term" value="F:GTP binding"/>
    <property type="evidence" value="ECO:0007669"/>
    <property type="project" value="UniProtKB-UniRule"/>
</dbReference>
<evidence type="ECO:0000256" key="1">
    <source>
        <dbReference type="ARBA" id="ARBA00003069"/>
    </source>
</evidence>
<dbReference type="FunFam" id="1.10.400.10:FF:000010">
    <property type="entry name" value="Guanine nucleotide-binding protein alpha-13 subunit"/>
    <property type="match status" value="1"/>
</dbReference>
<protein>
    <recommendedName>
        <fullName evidence="11">Guanine nucleotide-binding protein G(s) subunit alpha</fullName>
    </recommendedName>
    <alternativeName>
        <fullName evidence="11">Adenylate cyclase-stimulating G alpha protein</fullName>
    </alternativeName>
</protein>
<evidence type="ECO:0000256" key="9">
    <source>
        <dbReference type="PIRSR" id="PIRSR601019-1"/>
    </source>
</evidence>
<proteinExistence type="inferred from homology"/>
<evidence type="ECO:0000256" key="8">
    <source>
        <dbReference type="ARBA" id="ARBA00023224"/>
    </source>
</evidence>
<dbReference type="GO" id="GO:0007191">
    <property type="term" value="P:adenylate cyclase-activating dopamine receptor signaling pathway"/>
    <property type="evidence" value="ECO:0007669"/>
    <property type="project" value="TreeGrafter"/>
</dbReference>
<keyword evidence="5 9" id="KW-0547">Nucleotide-binding</keyword>
<dbReference type="SUPFAM" id="SSF52540">
    <property type="entry name" value="P-loop containing nucleoside triphosphate hydrolases"/>
    <property type="match status" value="1"/>
</dbReference>
<dbReference type="Pfam" id="PF00503">
    <property type="entry name" value="G-alpha"/>
    <property type="match status" value="2"/>
</dbReference>
<name>A0A6L2PDY1_COPFO</name>
<dbReference type="PRINTS" id="PR00318">
    <property type="entry name" value="GPROTEINA"/>
</dbReference>
<dbReference type="GO" id="GO:0031683">
    <property type="term" value="F:G-protein beta/gamma-subunit complex binding"/>
    <property type="evidence" value="ECO:0007669"/>
    <property type="project" value="UniProtKB-UniRule"/>
</dbReference>
<keyword evidence="8 11" id="KW-0807">Transducer</keyword>
<evidence type="ECO:0000256" key="3">
    <source>
        <dbReference type="ARBA" id="ARBA00011356"/>
    </source>
</evidence>
<organism evidence="12 13">
    <name type="scientific">Coptotermes formosanus</name>
    <name type="common">Formosan subterranean termite</name>
    <dbReference type="NCBI Taxonomy" id="36987"/>
    <lineage>
        <taxon>Eukaryota</taxon>
        <taxon>Metazoa</taxon>
        <taxon>Ecdysozoa</taxon>
        <taxon>Arthropoda</taxon>
        <taxon>Hexapoda</taxon>
        <taxon>Insecta</taxon>
        <taxon>Pterygota</taxon>
        <taxon>Neoptera</taxon>
        <taxon>Polyneoptera</taxon>
        <taxon>Dictyoptera</taxon>
        <taxon>Blattodea</taxon>
        <taxon>Blattoidea</taxon>
        <taxon>Termitoidae</taxon>
        <taxon>Rhinotermitidae</taxon>
        <taxon>Coptotermes</taxon>
    </lineage>
</organism>
<dbReference type="SMART" id="SM00275">
    <property type="entry name" value="G_alpha"/>
    <property type="match status" value="1"/>
</dbReference>
<dbReference type="PANTHER" id="PTHR10218:SF367">
    <property type="entry name" value="GUANINE NUCLEOTIDE-BINDING PROTEIN G(F) SUBUNIT ALPHA"/>
    <property type="match status" value="1"/>
</dbReference>
<dbReference type="GO" id="GO:0007606">
    <property type="term" value="P:sensory perception of chemical stimulus"/>
    <property type="evidence" value="ECO:0007669"/>
    <property type="project" value="TreeGrafter"/>
</dbReference>
<feature type="binding site" evidence="9">
    <location>
        <position position="321"/>
    </location>
    <ligand>
        <name>GTP</name>
        <dbReference type="ChEBI" id="CHEBI:37565"/>
    </ligand>
</feature>
<evidence type="ECO:0000256" key="4">
    <source>
        <dbReference type="ARBA" id="ARBA00022723"/>
    </source>
</evidence>
<dbReference type="GO" id="GO:0046872">
    <property type="term" value="F:metal ion binding"/>
    <property type="evidence" value="ECO:0007669"/>
    <property type="project" value="UniProtKB-UniRule"/>
</dbReference>
<comment type="caution">
    <text evidence="12">The sequence shown here is derived from an EMBL/GenBank/DDBJ whole genome shotgun (WGS) entry which is preliminary data.</text>
</comment>
<keyword evidence="6 10" id="KW-0460">Magnesium</keyword>
<evidence type="ECO:0000313" key="12">
    <source>
        <dbReference type="EMBL" id="GFG30691.1"/>
    </source>
</evidence>
<feature type="binding site" evidence="10">
    <location>
        <position position="49"/>
    </location>
    <ligand>
        <name>Mg(2+)</name>
        <dbReference type="ChEBI" id="CHEBI:18420"/>
    </ligand>
</feature>
<feature type="binding site" evidence="9">
    <location>
        <begin position="153"/>
        <end position="154"/>
    </location>
    <ligand>
        <name>GTP</name>
        <dbReference type="ChEBI" id="CHEBI:37565"/>
    </ligand>
</feature>
<dbReference type="GO" id="GO:0005834">
    <property type="term" value="C:heterotrimeric G-protein complex"/>
    <property type="evidence" value="ECO:0007669"/>
    <property type="project" value="UniProtKB-UniRule"/>
</dbReference>